<sequence length="62" mass="7358">MVERILNHCDVEGVQKSYLIHWCDYSPTCDNWEARVQLIDDILGLIERYDESHPLRSKKGLR</sequence>
<dbReference type="Gene3D" id="2.40.50.40">
    <property type="match status" value="1"/>
</dbReference>
<feature type="domain" description="Chromo" evidence="1">
    <location>
        <begin position="2"/>
        <end position="51"/>
    </location>
</feature>
<dbReference type="Proteomes" id="UP001162060">
    <property type="component" value="Unassembled WGS sequence"/>
</dbReference>
<evidence type="ECO:0000313" key="2">
    <source>
        <dbReference type="EMBL" id="CAK7935459.1"/>
    </source>
</evidence>
<dbReference type="AlphaFoldDB" id="A0AAV1UQW2"/>
<comment type="caution">
    <text evidence="2">The sequence shown here is derived from an EMBL/GenBank/DDBJ whole genome shotgun (WGS) entry which is preliminary data.</text>
</comment>
<organism evidence="2 3">
    <name type="scientific">Peronospora matthiolae</name>
    <dbReference type="NCBI Taxonomy" id="2874970"/>
    <lineage>
        <taxon>Eukaryota</taxon>
        <taxon>Sar</taxon>
        <taxon>Stramenopiles</taxon>
        <taxon>Oomycota</taxon>
        <taxon>Peronosporomycetes</taxon>
        <taxon>Peronosporales</taxon>
        <taxon>Peronosporaceae</taxon>
        <taxon>Peronospora</taxon>
    </lineage>
</organism>
<dbReference type="Pfam" id="PF00385">
    <property type="entry name" value="Chromo"/>
    <property type="match status" value="1"/>
</dbReference>
<evidence type="ECO:0000313" key="3">
    <source>
        <dbReference type="Proteomes" id="UP001162060"/>
    </source>
</evidence>
<dbReference type="EMBL" id="CAKLBY020000221">
    <property type="protein sequence ID" value="CAK7935459.1"/>
    <property type="molecule type" value="Genomic_DNA"/>
</dbReference>
<dbReference type="InterPro" id="IPR016197">
    <property type="entry name" value="Chromo-like_dom_sf"/>
</dbReference>
<accession>A0AAV1UQW2</accession>
<gene>
    <name evidence="2" type="ORF">PM001_LOCUS20609</name>
</gene>
<evidence type="ECO:0000259" key="1">
    <source>
        <dbReference type="Pfam" id="PF00385"/>
    </source>
</evidence>
<protein>
    <recommendedName>
        <fullName evidence="1">Chromo domain-containing protein</fullName>
    </recommendedName>
</protein>
<dbReference type="SUPFAM" id="SSF54160">
    <property type="entry name" value="Chromo domain-like"/>
    <property type="match status" value="1"/>
</dbReference>
<proteinExistence type="predicted"/>
<dbReference type="InterPro" id="IPR023780">
    <property type="entry name" value="Chromo_domain"/>
</dbReference>
<name>A0AAV1UQW2_9STRA</name>
<reference evidence="2" key="1">
    <citation type="submission" date="2024-01" db="EMBL/GenBank/DDBJ databases">
        <authorList>
            <person name="Webb A."/>
        </authorList>
    </citation>
    <scope>NUCLEOTIDE SEQUENCE</scope>
    <source>
        <strain evidence="2">Pm1</strain>
    </source>
</reference>
<dbReference type="CDD" id="cd00024">
    <property type="entry name" value="CD_CSD"/>
    <property type="match status" value="1"/>
</dbReference>